<dbReference type="InterPro" id="IPR036689">
    <property type="entry name" value="ESAT-6-like_sf"/>
</dbReference>
<dbReference type="AlphaFoldDB" id="A0A553ZLA0"/>
<comment type="caution">
    <text evidence="1">The sequence shown here is derived from an EMBL/GenBank/DDBJ whole genome shotgun (WGS) entry which is preliminary data.</text>
</comment>
<protein>
    <recommendedName>
        <fullName evidence="3">Excreted virulence factor EspC, type VII ESX diderm</fullName>
    </recommendedName>
</protein>
<dbReference type="OrthoDB" id="4551929at2"/>
<proteinExistence type="predicted"/>
<evidence type="ECO:0008006" key="3">
    <source>
        <dbReference type="Google" id="ProtNLM"/>
    </source>
</evidence>
<evidence type="ECO:0000313" key="2">
    <source>
        <dbReference type="Proteomes" id="UP000320888"/>
    </source>
</evidence>
<dbReference type="RefSeq" id="WP_143942408.1">
    <property type="nucleotide sequence ID" value="NZ_VKLS01000099.1"/>
</dbReference>
<organism evidence="1 2">
    <name type="scientific">Streptomyces benahoarensis</name>
    <dbReference type="NCBI Taxonomy" id="2595054"/>
    <lineage>
        <taxon>Bacteria</taxon>
        <taxon>Bacillati</taxon>
        <taxon>Actinomycetota</taxon>
        <taxon>Actinomycetes</taxon>
        <taxon>Kitasatosporales</taxon>
        <taxon>Streptomycetaceae</taxon>
        <taxon>Streptomyces</taxon>
    </lineage>
</organism>
<gene>
    <name evidence="1" type="ORF">FNZ23_11065</name>
</gene>
<name>A0A553ZLA0_9ACTN</name>
<dbReference type="Proteomes" id="UP000320888">
    <property type="component" value="Unassembled WGS sequence"/>
</dbReference>
<keyword evidence="2" id="KW-1185">Reference proteome</keyword>
<reference evidence="1 2" key="1">
    <citation type="submission" date="2019-07" db="EMBL/GenBank/DDBJ databases">
        <title>Draft genome for Streptomyces benahoarensis MZ03-48.</title>
        <authorList>
            <person name="Gonzalez-Pimentel J.L."/>
        </authorList>
    </citation>
    <scope>NUCLEOTIDE SEQUENCE [LARGE SCALE GENOMIC DNA]</scope>
    <source>
        <strain evidence="1 2">MZ03-48</strain>
    </source>
</reference>
<dbReference type="Gene3D" id="1.10.287.1060">
    <property type="entry name" value="ESAT-6-like"/>
    <property type="match status" value="1"/>
</dbReference>
<accession>A0A553ZLA0</accession>
<sequence>MSGYYRVELQGMGRLAKDLESSAGNMRGAMRPLKDSASQSVGHEELQKACENFQSAWDYGVGQIADATDGITEGLRTSSRLYQSLEESVAELFTGGKTAK</sequence>
<dbReference type="SUPFAM" id="SSF140453">
    <property type="entry name" value="EsxAB dimer-like"/>
    <property type="match status" value="1"/>
</dbReference>
<dbReference type="EMBL" id="VKLS01000099">
    <property type="protein sequence ID" value="TSB42207.1"/>
    <property type="molecule type" value="Genomic_DNA"/>
</dbReference>
<evidence type="ECO:0000313" key="1">
    <source>
        <dbReference type="EMBL" id="TSB42207.1"/>
    </source>
</evidence>